<reference evidence="1 2" key="1">
    <citation type="submission" date="2021-01" db="EMBL/GenBank/DDBJ databases">
        <title>Genomic Encyclopedia of Type Strains, Phase IV (KMG-IV): sequencing the most valuable type-strain genomes for metagenomic binning, comparative biology and taxonomic classification.</title>
        <authorList>
            <person name="Goeker M."/>
        </authorList>
    </citation>
    <scope>NUCLEOTIDE SEQUENCE [LARGE SCALE GENOMIC DNA]</scope>
    <source>
        <strain evidence="1 2">DSM 104297</strain>
    </source>
</reference>
<dbReference type="Proteomes" id="UP000809829">
    <property type="component" value="Unassembled WGS sequence"/>
</dbReference>
<comment type="caution">
    <text evidence="1">The sequence shown here is derived from an EMBL/GenBank/DDBJ whole genome shotgun (WGS) entry which is preliminary data.</text>
</comment>
<protein>
    <recommendedName>
        <fullName evidence="3">YozD family protein</fullName>
    </recommendedName>
</protein>
<dbReference type="Pfam" id="PF14162">
    <property type="entry name" value="YozD"/>
    <property type="match status" value="1"/>
</dbReference>
<organism evidence="1 2">
    <name type="scientific">Priestia iocasae</name>
    <dbReference type="NCBI Taxonomy" id="2291674"/>
    <lineage>
        <taxon>Bacteria</taxon>
        <taxon>Bacillati</taxon>
        <taxon>Bacillota</taxon>
        <taxon>Bacilli</taxon>
        <taxon>Bacillales</taxon>
        <taxon>Bacillaceae</taxon>
        <taxon>Priestia</taxon>
    </lineage>
</organism>
<evidence type="ECO:0008006" key="3">
    <source>
        <dbReference type="Google" id="ProtNLM"/>
    </source>
</evidence>
<evidence type="ECO:0000313" key="2">
    <source>
        <dbReference type="Proteomes" id="UP000809829"/>
    </source>
</evidence>
<evidence type="ECO:0000313" key="1">
    <source>
        <dbReference type="EMBL" id="MBM7703174.1"/>
    </source>
</evidence>
<keyword evidence="2" id="KW-1185">Reference proteome</keyword>
<proteinExistence type="predicted"/>
<sequence length="63" mass="7376">MKEIEVVIDTEEIAEFFYNELVKRGYAPTEDEVGELADIAFDYLIEKCIIDEEVDLDVDHDYD</sequence>
<accession>A0ABS2QXG9</accession>
<gene>
    <name evidence="1" type="ORF">JOC83_002021</name>
</gene>
<dbReference type="RefSeq" id="WP_205186723.1">
    <property type="nucleotide sequence ID" value="NZ_JAFBFC010000003.1"/>
</dbReference>
<dbReference type="InterPro" id="IPR025545">
    <property type="entry name" value="YozD"/>
</dbReference>
<name>A0ABS2QXG9_9BACI</name>
<dbReference type="EMBL" id="JAFBFC010000003">
    <property type="protein sequence ID" value="MBM7703174.1"/>
    <property type="molecule type" value="Genomic_DNA"/>
</dbReference>